<evidence type="ECO:0000256" key="1">
    <source>
        <dbReference type="ARBA" id="ARBA00022741"/>
    </source>
</evidence>
<feature type="transmembrane region" description="Helical" evidence="6">
    <location>
        <begin position="456"/>
        <end position="476"/>
    </location>
</feature>
<keyword evidence="3" id="KW-0143">Chaperone</keyword>
<evidence type="ECO:0000256" key="2">
    <source>
        <dbReference type="ARBA" id="ARBA00022840"/>
    </source>
</evidence>
<evidence type="ECO:0000256" key="5">
    <source>
        <dbReference type="SAM" id="MobiDB-lite"/>
    </source>
</evidence>
<name>A0A916UDQ5_9ACTN</name>
<dbReference type="Gene3D" id="3.30.420.40">
    <property type="match status" value="2"/>
</dbReference>
<gene>
    <name evidence="7" type="ORF">GCM10011410_23360</name>
</gene>
<evidence type="ECO:0000313" key="7">
    <source>
        <dbReference type="EMBL" id="GGC69860.1"/>
    </source>
</evidence>
<feature type="region of interest" description="Disordered" evidence="5">
    <location>
        <begin position="388"/>
        <end position="412"/>
    </location>
</feature>
<evidence type="ECO:0000256" key="6">
    <source>
        <dbReference type="SAM" id="Phobius"/>
    </source>
</evidence>
<dbReference type="AlphaFoldDB" id="A0A916UDQ5"/>
<dbReference type="EMBL" id="BMJH01000002">
    <property type="protein sequence ID" value="GGC69860.1"/>
    <property type="molecule type" value="Genomic_DNA"/>
</dbReference>
<protein>
    <recommendedName>
        <fullName evidence="9">Hsp70 family protein</fullName>
    </recommendedName>
</protein>
<dbReference type="GO" id="GO:0140662">
    <property type="term" value="F:ATP-dependent protein folding chaperone"/>
    <property type="evidence" value="ECO:0007669"/>
    <property type="project" value="InterPro"/>
</dbReference>
<dbReference type="InterPro" id="IPR043129">
    <property type="entry name" value="ATPase_NBD"/>
</dbReference>
<dbReference type="InterPro" id="IPR013126">
    <property type="entry name" value="Hsp_70_fam"/>
</dbReference>
<evidence type="ECO:0000256" key="3">
    <source>
        <dbReference type="ARBA" id="ARBA00023186"/>
    </source>
</evidence>
<keyword evidence="6" id="KW-0812">Transmembrane</keyword>
<dbReference type="Gene3D" id="3.90.640.10">
    <property type="entry name" value="Actin, Chain A, domain 4"/>
    <property type="match status" value="1"/>
</dbReference>
<comment type="similarity">
    <text evidence="4">Belongs to the heat shock protein 70 family.</text>
</comment>
<organism evidence="7 8">
    <name type="scientific">Hoyosella rhizosphaerae</name>
    <dbReference type="NCBI Taxonomy" id="1755582"/>
    <lineage>
        <taxon>Bacteria</taxon>
        <taxon>Bacillati</taxon>
        <taxon>Actinomycetota</taxon>
        <taxon>Actinomycetes</taxon>
        <taxon>Mycobacteriales</taxon>
        <taxon>Hoyosellaceae</taxon>
        <taxon>Hoyosella</taxon>
    </lineage>
</organism>
<comment type="caution">
    <text evidence="7">The sequence shown here is derived from an EMBL/GenBank/DDBJ whole genome shotgun (WGS) entry which is preliminary data.</text>
</comment>
<evidence type="ECO:0000256" key="4">
    <source>
        <dbReference type="RuleBase" id="RU003322"/>
    </source>
</evidence>
<proteinExistence type="inferred from homology"/>
<keyword evidence="1 4" id="KW-0547">Nucleotide-binding</keyword>
<reference evidence="7" key="2">
    <citation type="submission" date="2020-09" db="EMBL/GenBank/DDBJ databases">
        <authorList>
            <person name="Sun Q."/>
            <person name="Zhou Y."/>
        </authorList>
    </citation>
    <scope>NUCLEOTIDE SEQUENCE</scope>
    <source>
        <strain evidence="7">CGMCC 1.15478</strain>
    </source>
</reference>
<keyword evidence="2 4" id="KW-0067">ATP-binding</keyword>
<dbReference type="Pfam" id="PF00012">
    <property type="entry name" value="HSP70"/>
    <property type="match status" value="1"/>
</dbReference>
<dbReference type="SUPFAM" id="SSF53067">
    <property type="entry name" value="Actin-like ATPase domain"/>
    <property type="match status" value="2"/>
</dbReference>
<keyword evidence="6" id="KW-0472">Membrane</keyword>
<dbReference type="GO" id="GO:0005524">
    <property type="term" value="F:ATP binding"/>
    <property type="evidence" value="ECO:0007669"/>
    <property type="project" value="UniProtKB-KW"/>
</dbReference>
<keyword evidence="8" id="KW-1185">Reference proteome</keyword>
<reference evidence="7" key="1">
    <citation type="journal article" date="2014" name="Int. J. Syst. Evol. Microbiol.">
        <title>Complete genome sequence of Corynebacterium casei LMG S-19264T (=DSM 44701T), isolated from a smear-ripened cheese.</title>
        <authorList>
            <consortium name="US DOE Joint Genome Institute (JGI-PGF)"/>
            <person name="Walter F."/>
            <person name="Albersmeier A."/>
            <person name="Kalinowski J."/>
            <person name="Ruckert C."/>
        </authorList>
    </citation>
    <scope>NUCLEOTIDE SEQUENCE</scope>
    <source>
        <strain evidence="7">CGMCC 1.15478</strain>
    </source>
</reference>
<accession>A0A916UDQ5</accession>
<keyword evidence="6" id="KW-1133">Transmembrane helix</keyword>
<sequence>MMAAPWVLGIDFGTSNTAAAHNRVTGGGVEALPLSHHGNLLPSAVFMKSPTQIEVGEVAINQAELNPAAFLAAPKRVLGQRTISLDGYDLPPSDVVAAVIAKVVAKATTVHGGAPPSTVVLTHPEAWSVAEIQALTTAAMRAGVPAQAIRTISEPRAAVHYYTRTNTLREGESIAVFDFGGGTLDVAVLSACADGGFDVVAARGDNALGGKTFDALVRRWVDEQLNERNPELFRHLRETAPLGVLRTVDDSIRRAKELLSETPSARITVSAAGKQENLLITRDEFEELIGTNVERAVDLTRATLRSAGVDANRLSALYLTGGSSRTPLVHHQLGQIGPIATLDDPKTVVAQGAIIAFESGNTTTAPPEVLTTTPASFASAATDLSRPHSGADTVFTGPPIPTAPGVNWTETYPVTATTPTGVAAGTGRYTTGNTEPDAPNQTAGETTTHRTGRVTAIAGGVLAVLVGAALIVPGLFPSTDDPDRMNTGDTTTAQAAAENTMASNDDAATGADIDTDTVDGIMSVMPASLAQDLTCERSSFSGTNNKLTVRCTINEGSELLHGINRDQFLALHAYIDRDEADTLIRRWQEYDDEFLVENSDYTVGVLLKDEPSTSMSDYANRDSGLILRIFNMDLVDVEQFVRNAGLL</sequence>
<evidence type="ECO:0008006" key="9">
    <source>
        <dbReference type="Google" id="ProtNLM"/>
    </source>
</evidence>
<dbReference type="PANTHER" id="PTHR19375">
    <property type="entry name" value="HEAT SHOCK PROTEIN 70KDA"/>
    <property type="match status" value="1"/>
</dbReference>
<dbReference type="Proteomes" id="UP000641514">
    <property type="component" value="Unassembled WGS sequence"/>
</dbReference>
<dbReference type="PRINTS" id="PR00301">
    <property type="entry name" value="HEATSHOCK70"/>
</dbReference>
<evidence type="ECO:0000313" key="8">
    <source>
        <dbReference type="Proteomes" id="UP000641514"/>
    </source>
</evidence>